<name>A0A0V0R515_PSEPJ</name>
<protein>
    <submittedName>
        <fullName evidence="2">Uncharacterized protein</fullName>
    </submittedName>
</protein>
<evidence type="ECO:0000313" key="3">
    <source>
        <dbReference type="Proteomes" id="UP000054937"/>
    </source>
</evidence>
<keyword evidence="3" id="KW-1185">Reference proteome</keyword>
<organism evidence="2 3">
    <name type="scientific">Pseudocohnilembus persalinus</name>
    <name type="common">Ciliate</name>
    <dbReference type="NCBI Taxonomy" id="266149"/>
    <lineage>
        <taxon>Eukaryota</taxon>
        <taxon>Sar</taxon>
        <taxon>Alveolata</taxon>
        <taxon>Ciliophora</taxon>
        <taxon>Intramacronucleata</taxon>
        <taxon>Oligohymenophorea</taxon>
        <taxon>Scuticociliatia</taxon>
        <taxon>Philasterida</taxon>
        <taxon>Pseudocohnilembidae</taxon>
        <taxon>Pseudocohnilembus</taxon>
    </lineage>
</organism>
<dbReference type="EMBL" id="LDAU01000047">
    <property type="protein sequence ID" value="KRX09569.1"/>
    <property type="molecule type" value="Genomic_DNA"/>
</dbReference>
<sequence>MQNKIPPSEKNFDLYELSNKIDQSLNWSLILDPHQKQSQNYNDQEEKFSTDEDIFFNHQHLSEKLDLKKTNFLNFLNQPQIVKFQNFSLDNSFYYQNNQEDLNQSQYFNLNDHQEFNNFYPESEFYQEIQLEQNPQQQLEQQQDNFQQNKKLNSQNQNQLYYEFDIKQPPIQKNYQPEHIFAQNNTHKSVDFLNNSQIFVQQQQKQFQQQQIISLDNQIDLHKPQIIFTQTIQDHEYKHSIIINDPQQNLNLQQIQYNINSPNLQIPRIEIDNKNDDILKNKPNKKISKKFQTNIQQKQVLADTIQKKIKKSNEKQFDQSKQQIQKEQLKQQPNIILQRQKILIKKSIIEQRQSHNNLSFNQAPQLIFPKIEQLSQQMESLSQQQRSQQSQKTPKSKKQKNEEKIQKKNLWKNFNRIFTQYIEENKTQLQEQLKLHYQKEEIDKFIYHFKYIFKKNKVSSKFSFAKNFLPILNSKQTKHVFQQKQIKQLQINKQILRLLLLRFLRKDFLQACLHLSRIKNWDQFIQQKYYIIKVIQNWNCQDFYQFK</sequence>
<evidence type="ECO:0000256" key="1">
    <source>
        <dbReference type="SAM" id="MobiDB-lite"/>
    </source>
</evidence>
<proteinExistence type="predicted"/>
<dbReference type="AlphaFoldDB" id="A0A0V0R515"/>
<accession>A0A0V0R515</accession>
<feature type="compositionally biased region" description="Low complexity" evidence="1">
    <location>
        <begin position="379"/>
        <end position="393"/>
    </location>
</feature>
<dbReference type="InParanoid" id="A0A0V0R515"/>
<feature type="region of interest" description="Disordered" evidence="1">
    <location>
        <begin position="379"/>
        <end position="405"/>
    </location>
</feature>
<evidence type="ECO:0000313" key="2">
    <source>
        <dbReference type="EMBL" id="KRX09569.1"/>
    </source>
</evidence>
<reference evidence="2 3" key="1">
    <citation type="journal article" date="2015" name="Sci. Rep.">
        <title>Genome of the facultative scuticociliatosis pathogen Pseudocohnilembus persalinus provides insight into its virulence through horizontal gene transfer.</title>
        <authorList>
            <person name="Xiong J."/>
            <person name="Wang G."/>
            <person name="Cheng J."/>
            <person name="Tian M."/>
            <person name="Pan X."/>
            <person name="Warren A."/>
            <person name="Jiang C."/>
            <person name="Yuan D."/>
            <person name="Miao W."/>
        </authorList>
    </citation>
    <scope>NUCLEOTIDE SEQUENCE [LARGE SCALE GENOMIC DNA]</scope>
    <source>
        <strain evidence="2">36N120E</strain>
    </source>
</reference>
<comment type="caution">
    <text evidence="2">The sequence shown here is derived from an EMBL/GenBank/DDBJ whole genome shotgun (WGS) entry which is preliminary data.</text>
</comment>
<dbReference type="Proteomes" id="UP000054937">
    <property type="component" value="Unassembled WGS sequence"/>
</dbReference>
<gene>
    <name evidence="2" type="ORF">PPERSA_09399</name>
</gene>